<name>A0A1Y2HKA2_9FUNG</name>
<comment type="caution">
    <text evidence="3">The sequence shown here is derived from an EMBL/GenBank/DDBJ whole genome shotgun (WGS) entry which is preliminary data.</text>
</comment>
<keyword evidence="4" id="KW-1185">Reference proteome</keyword>
<keyword evidence="2" id="KW-0812">Transmembrane</keyword>
<evidence type="ECO:0000256" key="1">
    <source>
        <dbReference type="SAM" id="MobiDB-lite"/>
    </source>
</evidence>
<dbReference type="Proteomes" id="UP000193411">
    <property type="component" value="Unassembled WGS sequence"/>
</dbReference>
<gene>
    <name evidence="3" type="ORF">BCR44DRAFT_43535</name>
</gene>
<evidence type="ECO:0000313" key="3">
    <source>
        <dbReference type="EMBL" id="ORZ34979.1"/>
    </source>
</evidence>
<dbReference type="EMBL" id="MCFL01000025">
    <property type="protein sequence ID" value="ORZ34979.1"/>
    <property type="molecule type" value="Genomic_DNA"/>
</dbReference>
<reference evidence="3 4" key="1">
    <citation type="submission" date="2016-07" db="EMBL/GenBank/DDBJ databases">
        <title>Pervasive Adenine N6-methylation of Active Genes in Fungi.</title>
        <authorList>
            <consortium name="DOE Joint Genome Institute"/>
            <person name="Mondo S.J."/>
            <person name="Dannebaum R.O."/>
            <person name="Kuo R.C."/>
            <person name="Labutti K."/>
            <person name="Haridas S."/>
            <person name="Kuo A."/>
            <person name="Salamov A."/>
            <person name="Ahrendt S.R."/>
            <person name="Lipzen A."/>
            <person name="Sullivan W."/>
            <person name="Andreopoulos W.B."/>
            <person name="Clum A."/>
            <person name="Lindquist E."/>
            <person name="Daum C."/>
            <person name="Ramamoorthy G.K."/>
            <person name="Gryganskyi A."/>
            <person name="Culley D."/>
            <person name="Magnuson J.K."/>
            <person name="James T.Y."/>
            <person name="O'Malley M.A."/>
            <person name="Stajich J.E."/>
            <person name="Spatafora J.W."/>
            <person name="Visel A."/>
            <person name="Grigoriev I.V."/>
        </authorList>
    </citation>
    <scope>NUCLEOTIDE SEQUENCE [LARGE SCALE GENOMIC DNA]</scope>
    <source>
        <strain evidence="3 4">PL171</strain>
    </source>
</reference>
<sequence>MYTGRGPSRNDKQVPNPPNEWTTPFVSDGVIATSIDEVGLQFTNWGFFQYLIVSTVFTWHLAAYLTLSFRVDTIGIRY</sequence>
<evidence type="ECO:0000313" key="4">
    <source>
        <dbReference type="Proteomes" id="UP000193411"/>
    </source>
</evidence>
<protein>
    <submittedName>
        <fullName evidence="3">Uncharacterized protein</fullName>
    </submittedName>
</protein>
<evidence type="ECO:0000256" key="2">
    <source>
        <dbReference type="SAM" id="Phobius"/>
    </source>
</evidence>
<accession>A0A1Y2HKA2</accession>
<feature type="transmembrane region" description="Helical" evidence="2">
    <location>
        <begin position="47"/>
        <end position="67"/>
    </location>
</feature>
<dbReference type="AlphaFoldDB" id="A0A1Y2HKA2"/>
<organism evidence="3 4">
    <name type="scientific">Catenaria anguillulae PL171</name>
    <dbReference type="NCBI Taxonomy" id="765915"/>
    <lineage>
        <taxon>Eukaryota</taxon>
        <taxon>Fungi</taxon>
        <taxon>Fungi incertae sedis</taxon>
        <taxon>Blastocladiomycota</taxon>
        <taxon>Blastocladiomycetes</taxon>
        <taxon>Blastocladiales</taxon>
        <taxon>Catenariaceae</taxon>
        <taxon>Catenaria</taxon>
    </lineage>
</organism>
<feature type="region of interest" description="Disordered" evidence="1">
    <location>
        <begin position="1"/>
        <end position="22"/>
    </location>
</feature>
<keyword evidence="2" id="KW-0472">Membrane</keyword>
<keyword evidence="2" id="KW-1133">Transmembrane helix</keyword>
<proteinExistence type="predicted"/>